<name>A0A1I4P5S4_ECTMO</name>
<dbReference type="Pfam" id="PF03702">
    <property type="entry name" value="AnmK"/>
    <property type="match status" value="1"/>
</dbReference>
<dbReference type="GO" id="GO:0016301">
    <property type="term" value="F:kinase activity"/>
    <property type="evidence" value="ECO:0007669"/>
    <property type="project" value="UniProtKB-KW"/>
</dbReference>
<evidence type="ECO:0000313" key="3">
    <source>
        <dbReference type="Proteomes" id="UP000199556"/>
    </source>
</evidence>
<dbReference type="Proteomes" id="UP000199556">
    <property type="component" value="Unassembled WGS sequence"/>
</dbReference>
<dbReference type="PANTHER" id="PTHR30605:SF0">
    <property type="entry name" value="ANHYDRO-N-ACETYLMURAMIC ACID KINASE"/>
    <property type="match status" value="1"/>
</dbReference>
<gene>
    <name evidence="1" type="primary">anmK</name>
    <name evidence="2" type="ORF">SAMN05421721_1012</name>
</gene>
<dbReference type="UniPathway" id="UPA00343"/>
<keyword evidence="1" id="KW-0067">ATP-binding</keyword>
<dbReference type="AlphaFoldDB" id="A0A1I4P5S4"/>
<feature type="binding site" evidence="1">
    <location>
        <begin position="11"/>
        <end position="18"/>
    </location>
    <ligand>
        <name>ATP</name>
        <dbReference type="ChEBI" id="CHEBI:30616"/>
    </ligand>
</feature>
<organism evidence="2 3">
    <name type="scientific">Ectothiorhodospira mobilis</name>
    <dbReference type="NCBI Taxonomy" id="195064"/>
    <lineage>
        <taxon>Bacteria</taxon>
        <taxon>Pseudomonadati</taxon>
        <taxon>Pseudomonadota</taxon>
        <taxon>Gammaproteobacteria</taxon>
        <taxon>Chromatiales</taxon>
        <taxon>Ectothiorhodospiraceae</taxon>
        <taxon>Ectothiorhodospira</taxon>
    </lineage>
</organism>
<dbReference type="STRING" id="195064.SAMN05421721_1012"/>
<comment type="pathway">
    <text evidence="1">Cell wall biogenesis; peptidoglycan recycling.</text>
</comment>
<comment type="pathway">
    <text evidence="1">Amino-sugar metabolism; 1,6-anhydro-N-acetylmuramate degradation.</text>
</comment>
<dbReference type="Gene3D" id="3.30.420.40">
    <property type="match status" value="2"/>
</dbReference>
<dbReference type="NCBIfam" id="NF007139">
    <property type="entry name" value="PRK09585.1-3"/>
    <property type="match status" value="1"/>
</dbReference>
<comment type="function">
    <text evidence="1">Catalyzes the specific phosphorylation of 1,6-anhydro-N-acetylmuramic acid (anhMurNAc) with the simultaneous cleavage of the 1,6-anhydro ring, generating MurNAc-6-P. Is required for the utilization of anhMurNAc either imported from the medium or derived from its own cell wall murein, and thus plays a role in cell wall recycling.</text>
</comment>
<dbReference type="RefSeq" id="WP_218149015.1">
    <property type="nucleotide sequence ID" value="NZ_FOUO01000001.1"/>
</dbReference>
<dbReference type="EC" id="2.7.1.170" evidence="1"/>
<comment type="catalytic activity">
    <reaction evidence="1">
        <text>1,6-anhydro-N-acetyl-beta-muramate + ATP + H2O = N-acetyl-D-muramate 6-phosphate + ADP + H(+)</text>
        <dbReference type="Rhea" id="RHEA:24952"/>
        <dbReference type="ChEBI" id="CHEBI:15377"/>
        <dbReference type="ChEBI" id="CHEBI:15378"/>
        <dbReference type="ChEBI" id="CHEBI:30616"/>
        <dbReference type="ChEBI" id="CHEBI:58690"/>
        <dbReference type="ChEBI" id="CHEBI:58722"/>
        <dbReference type="ChEBI" id="CHEBI:456216"/>
        <dbReference type="EC" id="2.7.1.170"/>
    </reaction>
</comment>
<keyword evidence="1" id="KW-0547">Nucleotide-binding</keyword>
<dbReference type="GO" id="GO:0016773">
    <property type="term" value="F:phosphotransferase activity, alcohol group as acceptor"/>
    <property type="evidence" value="ECO:0007669"/>
    <property type="project" value="UniProtKB-UniRule"/>
</dbReference>
<keyword evidence="3" id="KW-1185">Reference proteome</keyword>
<evidence type="ECO:0000256" key="1">
    <source>
        <dbReference type="HAMAP-Rule" id="MF_01270"/>
    </source>
</evidence>
<dbReference type="InterPro" id="IPR043129">
    <property type="entry name" value="ATPase_NBD"/>
</dbReference>
<dbReference type="CDD" id="cd24050">
    <property type="entry name" value="ASKHA_NBD_ANMK"/>
    <property type="match status" value="1"/>
</dbReference>
<reference evidence="2 3" key="1">
    <citation type="submission" date="2016-10" db="EMBL/GenBank/DDBJ databases">
        <authorList>
            <person name="de Groot N.N."/>
        </authorList>
    </citation>
    <scope>NUCLEOTIDE SEQUENCE [LARGE SCALE GENOMIC DNA]</scope>
    <source>
        <strain evidence="2 3">DSM 4180</strain>
    </source>
</reference>
<dbReference type="GO" id="GO:0005524">
    <property type="term" value="F:ATP binding"/>
    <property type="evidence" value="ECO:0007669"/>
    <property type="project" value="UniProtKB-UniRule"/>
</dbReference>
<dbReference type="GO" id="GO:0009254">
    <property type="term" value="P:peptidoglycan turnover"/>
    <property type="evidence" value="ECO:0007669"/>
    <property type="project" value="UniProtKB-UniRule"/>
</dbReference>
<evidence type="ECO:0000313" key="2">
    <source>
        <dbReference type="EMBL" id="SFM22985.1"/>
    </source>
</evidence>
<dbReference type="PANTHER" id="PTHR30605">
    <property type="entry name" value="ANHYDRO-N-ACETYLMURAMIC ACID KINASE"/>
    <property type="match status" value="1"/>
</dbReference>
<protein>
    <recommendedName>
        <fullName evidence="1">Anhydro-N-acetylmuramic acid kinase</fullName>
        <ecNumber evidence="1">2.7.1.170</ecNumber>
    </recommendedName>
    <alternativeName>
        <fullName evidence="1">AnhMurNAc kinase</fullName>
    </alternativeName>
</protein>
<dbReference type="HAMAP" id="MF_01270">
    <property type="entry name" value="AnhMurNAc_kinase"/>
    <property type="match status" value="1"/>
</dbReference>
<keyword evidence="1" id="KW-0808">Transferase</keyword>
<dbReference type="GO" id="GO:0006040">
    <property type="term" value="P:amino sugar metabolic process"/>
    <property type="evidence" value="ECO:0007669"/>
    <property type="project" value="InterPro"/>
</dbReference>
<accession>A0A1I4P5S4</accession>
<sequence>MNPRFIGLLSGTSMDAVDAALVSFEDAGPRCLATHSHAIPEDLRQGLRTLAAPGARSDPDTWGRLDARTGELMAAAVQALLENHGIDAATVRAVGSHGQTLRHRPQERPPFSLQIGCPHRIAQATGLTVVADFRRRDMAAGGQGAPLVPAFHRYALGAEDEQRVILNLGGIANVTILPARRDEAEHGTPVRGFDTGPANALCDAWIRVCRGDAFDAGGGWAAQGRVDEALLAAMRTDPYFHRPAPKSTGTEHFHLDWVRGHLGGRSLAAVDVQRTLVELTARSVAAAILETAPRARRLLVCGGGVHNRCLMESLEANLPGWDVASTAVLGVPPDWVEAMAFAWLARETLAGRPGNLPAVTGAREAVVLGAIHPGRDGRI</sequence>
<proteinExistence type="inferred from homology"/>
<dbReference type="EMBL" id="FOUO01000001">
    <property type="protein sequence ID" value="SFM22985.1"/>
    <property type="molecule type" value="Genomic_DNA"/>
</dbReference>
<dbReference type="GO" id="GO:0097175">
    <property type="term" value="P:1,6-anhydro-N-acetyl-beta-muramic acid catabolic process"/>
    <property type="evidence" value="ECO:0007669"/>
    <property type="project" value="UniProtKB-UniRule"/>
</dbReference>
<dbReference type="InterPro" id="IPR005338">
    <property type="entry name" value="Anhydro_N_Ac-Mur_kinase"/>
</dbReference>
<comment type="similarity">
    <text evidence="1">Belongs to the anhydro-N-acetylmuramic acid kinase family.</text>
</comment>
<keyword evidence="1" id="KW-0119">Carbohydrate metabolism</keyword>
<dbReference type="UniPathway" id="UPA00544"/>
<keyword evidence="1 2" id="KW-0418">Kinase</keyword>
<dbReference type="SUPFAM" id="SSF53067">
    <property type="entry name" value="Actin-like ATPase domain"/>
    <property type="match status" value="1"/>
</dbReference>